<comment type="caution">
    <text evidence="3">The sequence shown here is derived from an EMBL/GenBank/DDBJ whole genome shotgun (WGS) entry which is preliminary data.</text>
</comment>
<proteinExistence type="predicted"/>
<dbReference type="Proteomes" id="UP000237846">
    <property type="component" value="Unassembled WGS sequence"/>
</dbReference>
<reference evidence="3 4" key="1">
    <citation type="submission" date="2018-03" db="EMBL/GenBank/DDBJ databases">
        <title>Genomic Encyclopedia of Archaeal and Bacterial Type Strains, Phase II (KMG-II): from individual species to whole genera.</title>
        <authorList>
            <person name="Goeker M."/>
        </authorList>
    </citation>
    <scope>NUCLEOTIDE SEQUENCE [LARGE SCALE GENOMIC DNA]</scope>
    <source>
        <strain evidence="3 4">DSM 45601</strain>
    </source>
</reference>
<dbReference type="InterPro" id="IPR025637">
    <property type="entry name" value="DUF4333"/>
</dbReference>
<protein>
    <submittedName>
        <fullName evidence="3">Uncharacterized protein DUF4333</fullName>
    </submittedName>
</protein>
<sequence length="76" mass="7808">MSADEVASQVSSELAAQVGYEPEEVTCPEDLPAEVGASIRCELTHEGTTLGVTVTASAVEGGQVDFDIQVDDQPAG</sequence>
<gene>
    <name evidence="3" type="ORF">CLV72_103493</name>
</gene>
<organism evidence="3 4">
    <name type="scientific">Allonocardiopsis opalescens</name>
    <dbReference type="NCBI Taxonomy" id="1144618"/>
    <lineage>
        <taxon>Bacteria</taxon>
        <taxon>Bacillati</taxon>
        <taxon>Actinomycetota</taxon>
        <taxon>Actinomycetes</taxon>
        <taxon>Streptosporangiales</taxon>
        <taxon>Allonocardiopsis</taxon>
    </lineage>
</organism>
<keyword evidence="4" id="KW-1185">Reference proteome</keyword>
<evidence type="ECO:0000256" key="1">
    <source>
        <dbReference type="SAM" id="MobiDB-lite"/>
    </source>
</evidence>
<dbReference type="Pfam" id="PF14230">
    <property type="entry name" value="DUF4333"/>
    <property type="match status" value="1"/>
</dbReference>
<evidence type="ECO:0000313" key="4">
    <source>
        <dbReference type="Proteomes" id="UP000237846"/>
    </source>
</evidence>
<accession>A0A2T0Q7U7</accession>
<name>A0A2T0Q7U7_9ACTN</name>
<evidence type="ECO:0000259" key="2">
    <source>
        <dbReference type="Pfam" id="PF14230"/>
    </source>
</evidence>
<feature type="domain" description="DUF4333" evidence="2">
    <location>
        <begin position="2"/>
        <end position="61"/>
    </location>
</feature>
<dbReference type="AlphaFoldDB" id="A0A2T0Q7U7"/>
<dbReference type="EMBL" id="PVZC01000003">
    <property type="protein sequence ID" value="PRX99886.1"/>
    <property type="molecule type" value="Genomic_DNA"/>
</dbReference>
<feature type="region of interest" description="Disordered" evidence="1">
    <location>
        <begin position="1"/>
        <end position="21"/>
    </location>
</feature>
<evidence type="ECO:0000313" key="3">
    <source>
        <dbReference type="EMBL" id="PRX99886.1"/>
    </source>
</evidence>